<accession>A0A1G8XVB2</accession>
<evidence type="ECO:0000313" key="4">
    <source>
        <dbReference type="EMBL" id="SDJ94529.1"/>
    </source>
</evidence>
<feature type="domain" description="Methyl-accepting transducer" evidence="3">
    <location>
        <begin position="1"/>
        <end position="144"/>
    </location>
</feature>
<gene>
    <name evidence="4" type="ORF">SAMN05216192_12762</name>
</gene>
<evidence type="ECO:0000313" key="5">
    <source>
        <dbReference type="Proteomes" id="UP000199050"/>
    </source>
</evidence>
<protein>
    <submittedName>
        <fullName evidence="4">Methyl-accepting chemotaxis protein (MCP) signalling domain-containing protein</fullName>
    </submittedName>
</protein>
<evidence type="ECO:0000256" key="2">
    <source>
        <dbReference type="PROSITE-ProRule" id="PRU00284"/>
    </source>
</evidence>
<dbReference type="Pfam" id="PF00015">
    <property type="entry name" value="MCPsignal"/>
    <property type="match status" value="1"/>
</dbReference>
<dbReference type="EMBL" id="FNDX01000027">
    <property type="protein sequence ID" value="SDJ94529.1"/>
    <property type="molecule type" value="Genomic_DNA"/>
</dbReference>
<keyword evidence="1 2" id="KW-0807">Transducer</keyword>
<dbReference type="Proteomes" id="UP000199050">
    <property type="component" value="Unassembled WGS sequence"/>
</dbReference>
<reference evidence="5" key="1">
    <citation type="submission" date="2016-10" db="EMBL/GenBank/DDBJ databases">
        <authorList>
            <person name="Varghese N."/>
            <person name="Submissions S."/>
        </authorList>
    </citation>
    <scope>NUCLEOTIDE SEQUENCE [LARGE SCALE GENOMIC DNA]</scope>
    <source>
        <strain evidence="5">CGMCC 1.11012</strain>
    </source>
</reference>
<keyword evidence="5" id="KW-1185">Reference proteome</keyword>
<name>A0A1G8XVB2_9BACL</name>
<sequence length="144" mass="15753">MTATSEEVTRSALGVSQRLDELVSHSQDMVRDIESSFEILSSVKRIADQSHMLGLNAAIEAARAGEQGRGFGVVATEIRKLAGDSHSLVQNIQSQLAGMKQAILQMDRSIQEIKGFSQHQGQSMQELSRAYEHVARTATELTNL</sequence>
<dbReference type="InterPro" id="IPR004089">
    <property type="entry name" value="MCPsignal_dom"/>
</dbReference>
<dbReference type="SUPFAM" id="SSF58104">
    <property type="entry name" value="Methyl-accepting chemotaxis protein (MCP) signaling domain"/>
    <property type="match status" value="1"/>
</dbReference>
<evidence type="ECO:0000259" key="3">
    <source>
        <dbReference type="PROSITE" id="PS50111"/>
    </source>
</evidence>
<dbReference type="STRING" id="1174501.SAMN05216192_12762"/>
<dbReference type="PROSITE" id="PS50111">
    <property type="entry name" value="CHEMOTAXIS_TRANSDUC_2"/>
    <property type="match status" value="1"/>
</dbReference>
<proteinExistence type="predicted"/>
<dbReference type="RefSeq" id="WP_090716769.1">
    <property type="nucleotide sequence ID" value="NZ_CBCSKY010000015.1"/>
</dbReference>
<dbReference type="PANTHER" id="PTHR32089:SF112">
    <property type="entry name" value="LYSOZYME-LIKE PROTEIN-RELATED"/>
    <property type="match status" value="1"/>
</dbReference>
<dbReference type="PANTHER" id="PTHR32089">
    <property type="entry name" value="METHYL-ACCEPTING CHEMOTAXIS PROTEIN MCPB"/>
    <property type="match status" value="1"/>
</dbReference>
<dbReference type="AlphaFoldDB" id="A0A1G8XVB2"/>
<dbReference type="OrthoDB" id="9807021at2"/>
<dbReference type="Gene3D" id="1.10.287.950">
    <property type="entry name" value="Methyl-accepting chemotaxis protein"/>
    <property type="match status" value="1"/>
</dbReference>
<organism evidence="4 5">
    <name type="scientific">Paenibacillus typhae</name>
    <dbReference type="NCBI Taxonomy" id="1174501"/>
    <lineage>
        <taxon>Bacteria</taxon>
        <taxon>Bacillati</taxon>
        <taxon>Bacillota</taxon>
        <taxon>Bacilli</taxon>
        <taxon>Bacillales</taxon>
        <taxon>Paenibacillaceae</taxon>
        <taxon>Paenibacillus</taxon>
    </lineage>
</organism>
<evidence type="ECO:0000256" key="1">
    <source>
        <dbReference type="ARBA" id="ARBA00023224"/>
    </source>
</evidence>
<dbReference type="GO" id="GO:0007165">
    <property type="term" value="P:signal transduction"/>
    <property type="evidence" value="ECO:0007669"/>
    <property type="project" value="UniProtKB-KW"/>
</dbReference>
<dbReference type="GO" id="GO:0016020">
    <property type="term" value="C:membrane"/>
    <property type="evidence" value="ECO:0007669"/>
    <property type="project" value="InterPro"/>
</dbReference>